<dbReference type="AlphaFoldDB" id="E1YE21"/>
<evidence type="ECO:0000313" key="3">
    <source>
        <dbReference type="EMBL" id="CBX28951.1"/>
    </source>
</evidence>
<accession>E1YE21</accession>
<proteinExistence type="predicted"/>
<feature type="region of interest" description="Disordered" evidence="2">
    <location>
        <begin position="111"/>
        <end position="134"/>
    </location>
</feature>
<evidence type="ECO:0000256" key="1">
    <source>
        <dbReference type="SAM" id="Coils"/>
    </source>
</evidence>
<gene>
    <name evidence="3" type="ORF">N47_B20970</name>
</gene>
<sequence>MVDDFLHNLRTNKRFDRNRKPYDGKYPGADRQRNKESVDANSFIKIIASEHLPAFNKIMEGIADSQKRMADAAVRRADAEERKAEALEAVTMQLKKIAEKGTKKEESLALEALTEKEPAPKRKSRAKVQPIKVV</sequence>
<name>E1YE21_9BACT</name>
<protein>
    <submittedName>
        <fullName evidence="3">Uncharacterized protein</fullName>
    </submittedName>
</protein>
<keyword evidence="1" id="KW-0175">Coiled coil</keyword>
<evidence type="ECO:0000256" key="2">
    <source>
        <dbReference type="SAM" id="MobiDB-lite"/>
    </source>
</evidence>
<reference evidence="3" key="1">
    <citation type="journal article" date="2011" name="Environ. Microbiol.">
        <title>Genomic insights into the metabolic potential of the polycyclic aromatic hydrocarbon degrading sulfate-reducing Deltaproteobacterium N47.</title>
        <authorList>
            <person name="Bergmann F."/>
            <person name="Selesi D."/>
            <person name="Weinmaier T."/>
            <person name="Tischler P."/>
            <person name="Rattei T."/>
            <person name="Meckenstock R.U."/>
        </authorList>
    </citation>
    <scope>NUCLEOTIDE SEQUENCE</scope>
</reference>
<dbReference type="EMBL" id="FR695870">
    <property type="protein sequence ID" value="CBX28951.1"/>
    <property type="molecule type" value="Genomic_DNA"/>
</dbReference>
<feature type="region of interest" description="Disordered" evidence="2">
    <location>
        <begin position="13"/>
        <end position="36"/>
    </location>
</feature>
<feature type="compositionally biased region" description="Basic and acidic residues" evidence="2">
    <location>
        <begin position="111"/>
        <end position="120"/>
    </location>
</feature>
<organism evidence="3">
    <name type="scientific">uncultured Desulfobacterium sp</name>
    <dbReference type="NCBI Taxonomy" id="201089"/>
    <lineage>
        <taxon>Bacteria</taxon>
        <taxon>Pseudomonadati</taxon>
        <taxon>Thermodesulfobacteriota</taxon>
        <taxon>Desulfobacteria</taxon>
        <taxon>Desulfobacterales</taxon>
        <taxon>Desulfobacteriaceae</taxon>
        <taxon>Desulfobacterium</taxon>
        <taxon>environmental samples</taxon>
    </lineage>
</organism>
<feature type="coiled-coil region" evidence="1">
    <location>
        <begin position="62"/>
        <end position="90"/>
    </location>
</feature>